<feature type="compositionally biased region" description="Acidic residues" evidence="1">
    <location>
        <begin position="95"/>
        <end position="106"/>
    </location>
</feature>
<sequence length="143" mass="16271">QKGHTTAGEQILDTRRRRDNLIDSYNYVRKAMISLGTVIDHNDEDSQFPFLSVKDTFTKSWRREWALGDSRRGDGMLYTRIGIAAGSKISHAPEMDIEESSEEEISDSDRPKSKRSRPAPEGMSFHLSSATNSIRSFDQVAYR</sequence>
<dbReference type="EMBL" id="JARIHO010000118">
    <property type="protein sequence ID" value="KAJ7302257.1"/>
    <property type="molecule type" value="Genomic_DNA"/>
</dbReference>
<accession>A0AAD6YZD4</accession>
<protein>
    <submittedName>
        <fullName evidence="2">Uncharacterized protein</fullName>
    </submittedName>
</protein>
<reference evidence="2" key="1">
    <citation type="submission" date="2023-03" db="EMBL/GenBank/DDBJ databases">
        <title>Massive genome expansion in bonnet fungi (Mycena s.s.) driven by repeated elements and novel gene families across ecological guilds.</title>
        <authorList>
            <consortium name="Lawrence Berkeley National Laboratory"/>
            <person name="Harder C.B."/>
            <person name="Miyauchi S."/>
            <person name="Viragh M."/>
            <person name="Kuo A."/>
            <person name="Thoen E."/>
            <person name="Andreopoulos B."/>
            <person name="Lu D."/>
            <person name="Skrede I."/>
            <person name="Drula E."/>
            <person name="Henrissat B."/>
            <person name="Morin E."/>
            <person name="Kohler A."/>
            <person name="Barry K."/>
            <person name="LaButti K."/>
            <person name="Morin E."/>
            <person name="Salamov A."/>
            <person name="Lipzen A."/>
            <person name="Mereny Z."/>
            <person name="Hegedus B."/>
            <person name="Baldrian P."/>
            <person name="Stursova M."/>
            <person name="Weitz H."/>
            <person name="Taylor A."/>
            <person name="Grigoriev I.V."/>
            <person name="Nagy L.G."/>
            <person name="Martin F."/>
            <person name="Kauserud H."/>
        </authorList>
    </citation>
    <scope>NUCLEOTIDE SEQUENCE</scope>
    <source>
        <strain evidence="2">CBHHK002</strain>
    </source>
</reference>
<organism evidence="2 3">
    <name type="scientific">Mycena albidolilacea</name>
    <dbReference type="NCBI Taxonomy" id="1033008"/>
    <lineage>
        <taxon>Eukaryota</taxon>
        <taxon>Fungi</taxon>
        <taxon>Dikarya</taxon>
        <taxon>Basidiomycota</taxon>
        <taxon>Agaricomycotina</taxon>
        <taxon>Agaricomycetes</taxon>
        <taxon>Agaricomycetidae</taxon>
        <taxon>Agaricales</taxon>
        <taxon>Marasmiineae</taxon>
        <taxon>Mycenaceae</taxon>
        <taxon>Mycena</taxon>
    </lineage>
</organism>
<dbReference type="AlphaFoldDB" id="A0AAD6YZD4"/>
<feature type="region of interest" description="Disordered" evidence="1">
    <location>
        <begin position="89"/>
        <end position="130"/>
    </location>
</feature>
<comment type="caution">
    <text evidence="2">The sequence shown here is derived from an EMBL/GenBank/DDBJ whole genome shotgun (WGS) entry which is preliminary data.</text>
</comment>
<keyword evidence="3" id="KW-1185">Reference proteome</keyword>
<dbReference type="Proteomes" id="UP001218218">
    <property type="component" value="Unassembled WGS sequence"/>
</dbReference>
<evidence type="ECO:0000313" key="2">
    <source>
        <dbReference type="EMBL" id="KAJ7302257.1"/>
    </source>
</evidence>
<gene>
    <name evidence="2" type="ORF">DFH08DRAFT_723231</name>
</gene>
<evidence type="ECO:0000313" key="3">
    <source>
        <dbReference type="Proteomes" id="UP001218218"/>
    </source>
</evidence>
<feature type="non-terminal residue" evidence="2">
    <location>
        <position position="1"/>
    </location>
</feature>
<name>A0AAD6YZD4_9AGAR</name>
<proteinExistence type="predicted"/>
<evidence type="ECO:0000256" key="1">
    <source>
        <dbReference type="SAM" id="MobiDB-lite"/>
    </source>
</evidence>